<gene>
    <name evidence="3" type="ORF">BJ508DRAFT_345042</name>
</gene>
<accession>A0A3N4IR34</accession>
<feature type="signal peptide" evidence="2">
    <location>
        <begin position="1"/>
        <end position="22"/>
    </location>
</feature>
<feature type="chain" id="PRO_5018165724" evidence="2">
    <location>
        <begin position="23"/>
        <end position="235"/>
    </location>
</feature>
<evidence type="ECO:0000313" key="3">
    <source>
        <dbReference type="EMBL" id="RPA87208.1"/>
    </source>
</evidence>
<evidence type="ECO:0000256" key="2">
    <source>
        <dbReference type="SAM" id="SignalP"/>
    </source>
</evidence>
<keyword evidence="4" id="KW-1185">Reference proteome</keyword>
<dbReference type="AlphaFoldDB" id="A0A3N4IR34"/>
<dbReference type="EMBL" id="ML119647">
    <property type="protein sequence ID" value="RPA87208.1"/>
    <property type="molecule type" value="Genomic_DNA"/>
</dbReference>
<name>A0A3N4IR34_ASCIM</name>
<dbReference type="Proteomes" id="UP000275078">
    <property type="component" value="Unassembled WGS sequence"/>
</dbReference>
<feature type="compositionally biased region" description="Basic and acidic residues" evidence="1">
    <location>
        <begin position="215"/>
        <end position="224"/>
    </location>
</feature>
<feature type="region of interest" description="Disordered" evidence="1">
    <location>
        <begin position="191"/>
        <end position="235"/>
    </location>
</feature>
<evidence type="ECO:0000256" key="1">
    <source>
        <dbReference type="SAM" id="MobiDB-lite"/>
    </source>
</evidence>
<keyword evidence="2" id="KW-0732">Signal</keyword>
<sequence length="235" mass="26760">MISPLKASILLPIALLSIGIGAVPTHVCRTAESSPLLSDCQIALYYWNDTLPGSEICVRDNRKILAEYGRCTIVGYNVDQSEINPNVPARNEYCFTKDIVRRTLRYLTWQCGELLPADQSPHGQEDVRIEGEYRFDSIDDAKLDRYRSIRVIDSDYEHERGIWAKGTHTSPAEYEAQRFNWEHRAGMLNRPTHAQKQEEPSAKESSLADDGWTEATEHLERATSDSEADETVEDW</sequence>
<evidence type="ECO:0000313" key="4">
    <source>
        <dbReference type="Proteomes" id="UP000275078"/>
    </source>
</evidence>
<proteinExistence type="predicted"/>
<organism evidence="3 4">
    <name type="scientific">Ascobolus immersus RN42</name>
    <dbReference type="NCBI Taxonomy" id="1160509"/>
    <lineage>
        <taxon>Eukaryota</taxon>
        <taxon>Fungi</taxon>
        <taxon>Dikarya</taxon>
        <taxon>Ascomycota</taxon>
        <taxon>Pezizomycotina</taxon>
        <taxon>Pezizomycetes</taxon>
        <taxon>Pezizales</taxon>
        <taxon>Ascobolaceae</taxon>
        <taxon>Ascobolus</taxon>
    </lineage>
</organism>
<protein>
    <submittedName>
        <fullName evidence="3">Uncharacterized protein</fullName>
    </submittedName>
</protein>
<feature type="compositionally biased region" description="Acidic residues" evidence="1">
    <location>
        <begin position="226"/>
        <end position="235"/>
    </location>
</feature>
<reference evidence="3 4" key="1">
    <citation type="journal article" date="2018" name="Nat. Ecol. Evol.">
        <title>Pezizomycetes genomes reveal the molecular basis of ectomycorrhizal truffle lifestyle.</title>
        <authorList>
            <person name="Murat C."/>
            <person name="Payen T."/>
            <person name="Noel B."/>
            <person name="Kuo A."/>
            <person name="Morin E."/>
            <person name="Chen J."/>
            <person name="Kohler A."/>
            <person name="Krizsan K."/>
            <person name="Balestrini R."/>
            <person name="Da Silva C."/>
            <person name="Montanini B."/>
            <person name="Hainaut M."/>
            <person name="Levati E."/>
            <person name="Barry K.W."/>
            <person name="Belfiori B."/>
            <person name="Cichocki N."/>
            <person name="Clum A."/>
            <person name="Dockter R.B."/>
            <person name="Fauchery L."/>
            <person name="Guy J."/>
            <person name="Iotti M."/>
            <person name="Le Tacon F."/>
            <person name="Lindquist E.A."/>
            <person name="Lipzen A."/>
            <person name="Malagnac F."/>
            <person name="Mello A."/>
            <person name="Molinier V."/>
            <person name="Miyauchi S."/>
            <person name="Poulain J."/>
            <person name="Riccioni C."/>
            <person name="Rubini A."/>
            <person name="Sitrit Y."/>
            <person name="Splivallo R."/>
            <person name="Traeger S."/>
            <person name="Wang M."/>
            <person name="Zifcakova L."/>
            <person name="Wipf D."/>
            <person name="Zambonelli A."/>
            <person name="Paolocci F."/>
            <person name="Nowrousian M."/>
            <person name="Ottonello S."/>
            <person name="Baldrian P."/>
            <person name="Spatafora J.W."/>
            <person name="Henrissat B."/>
            <person name="Nagy L.G."/>
            <person name="Aury J.M."/>
            <person name="Wincker P."/>
            <person name="Grigoriev I.V."/>
            <person name="Bonfante P."/>
            <person name="Martin F.M."/>
        </authorList>
    </citation>
    <scope>NUCLEOTIDE SEQUENCE [LARGE SCALE GENOMIC DNA]</scope>
    <source>
        <strain evidence="3 4">RN42</strain>
    </source>
</reference>